<evidence type="ECO:0000313" key="2">
    <source>
        <dbReference type="EMBL" id="MBV7392437.1"/>
    </source>
</evidence>
<dbReference type="Proteomes" id="UP000774130">
    <property type="component" value="Unassembled WGS sequence"/>
</dbReference>
<evidence type="ECO:0000256" key="1">
    <source>
        <dbReference type="SAM" id="Phobius"/>
    </source>
</evidence>
<feature type="transmembrane region" description="Helical" evidence="1">
    <location>
        <begin position="153"/>
        <end position="171"/>
    </location>
</feature>
<dbReference type="RefSeq" id="WP_218327650.1">
    <property type="nucleotide sequence ID" value="NZ_JAHUZB010000012.1"/>
</dbReference>
<feature type="transmembrane region" description="Helical" evidence="1">
    <location>
        <begin position="31"/>
        <end position="53"/>
    </location>
</feature>
<protein>
    <submittedName>
        <fullName evidence="2">Uncharacterized protein</fullName>
    </submittedName>
</protein>
<keyword evidence="3" id="KW-1185">Reference proteome</keyword>
<keyword evidence="1" id="KW-1133">Transmembrane helix</keyword>
<sequence length="181" mass="20776">MKLILNQIDQASNVQLFTANELSEIQTFYSFWFFVFILLGSLLLVMIFSIKLLKSHQKKMDMRLSIYTTGIELIFCILAAALALTTLFALFEPFYEKILQNIYQYGLTQFHDLPTYVLSNGTSGIAYSIDNSLSYSLSSVTLLNLFFKSLGKTVGILLLFLLLLISVYSFINYQRKKIKVR</sequence>
<dbReference type="EMBL" id="JAHUZB010000012">
    <property type="protein sequence ID" value="MBV7392437.1"/>
    <property type="molecule type" value="Genomic_DNA"/>
</dbReference>
<name>A0ABS6THY7_9ENTE</name>
<reference evidence="2 3" key="1">
    <citation type="submission" date="2021-06" db="EMBL/GenBank/DDBJ databases">
        <title>Enterococcus alishanensis sp. nov., a novel lactic acid bacterium isolated from fresh coffee beans.</title>
        <authorList>
            <person name="Chen Y.-S."/>
        </authorList>
    </citation>
    <scope>NUCLEOTIDE SEQUENCE [LARGE SCALE GENOMIC DNA]</scope>
    <source>
        <strain evidence="2 3">ALS3</strain>
    </source>
</reference>
<keyword evidence="1" id="KW-0472">Membrane</keyword>
<evidence type="ECO:0000313" key="3">
    <source>
        <dbReference type="Proteomes" id="UP000774130"/>
    </source>
</evidence>
<keyword evidence="1" id="KW-0812">Transmembrane</keyword>
<accession>A0ABS6THY7</accession>
<comment type="caution">
    <text evidence="2">The sequence shown here is derived from an EMBL/GenBank/DDBJ whole genome shotgun (WGS) entry which is preliminary data.</text>
</comment>
<feature type="transmembrane region" description="Helical" evidence="1">
    <location>
        <begin position="65"/>
        <end position="91"/>
    </location>
</feature>
<organism evidence="2 3">
    <name type="scientific">Enterococcus alishanensis</name>
    <dbReference type="NCBI Taxonomy" id="1303817"/>
    <lineage>
        <taxon>Bacteria</taxon>
        <taxon>Bacillati</taxon>
        <taxon>Bacillota</taxon>
        <taxon>Bacilli</taxon>
        <taxon>Lactobacillales</taxon>
        <taxon>Enterococcaceae</taxon>
        <taxon>Enterococcus</taxon>
    </lineage>
</organism>
<gene>
    <name evidence="2" type="ORF">KUA55_17410</name>
</gene>
<proteinExistence type="predicted"/>